<name>A0A0E9S900_ANGAN</name>
<sequence>MASHHPQNTKVAYYLNPFV</sequence>
<dbReference type="EMBL" id="GBXM01070870">
    <property type="protein sequence ID" value="JAH37707.1"/>
    <property type="molecule type" value="Transcribed_RNA"/>
</dbReference>
<dbReference type="AlphaFoldDB" id="A0A0E9S900"/>
<organism evidence="1">
    <name type="scientific">Anguilla anguilla</name>
    <name type="common">European freshwater eel</name>
    <name type="synonym">Muraena anguilla</name>
    <dbReference type="NCBI Taxonomy" id="7936"/>
    <lineage>
        <taxon>Eukaryota</taxon>
        <taxon>Metazoa</taxon>
        <taxon>Chordata</taxon>
        <taxon>Craniata</taxon>
        <taxon>Vertebrata</taxon>
        <taxon>Euteleostomi</taxon>
        <taxon>Actinopterygii</taxon>
        <taxon>Neopterygii</taxon>
        <taxon>Teleostei</taxon>
        <taxon>Anguilliformes</taxon>
        <taxon>Anguillidae</taxon>
        <taxon>Anguilla</taxon>
    </lineage>
</organism>
<proteinExistence type="predicted"/>
<evidence type="ECO:0000313" key="1">
    <source>
        <dbReference type="EMBL" id="JAH37707.1"/>
    </source>
</evidence>
<protein>
    <submittedName>
        <fullName evidence="1">Uncharacterized protein</fullName>
    </submittedName>
</protein>
<accession>A0A0E9S900</accession>
<reference evidence="1" key="1">
    <citation type="submission" date="2014-11" db="EMBL/GenBank/DDBJ databases">
        <authorList>
            <person name="Amaro Gonzalez C."/>
        </authorList>
    </citation>
    <scope>NUCLEOTIDE SEQUENCE</scope>
</reference>
<reference evidence="1" key="2">
    <citation type="journal article" date="2015" name="Fish Shellfish Immunol.">
        <title>Early steps in the European eel (Anguilla anguilla)-Vibrio vulnificus interaction in the gills: Role of the RtxA13 toxin.</title>
        <authorList>
            <person name="Callol A."/>
            <person name="Pajuelo D."/>
            <person name="Ebbesson L."/>
            <person name="Teles M."/>
            <person name="MacKenzie S."/>
            <person name="Amaro C."/>
        </authorList>
    </citation>
    <scope>NUCLEOTIDE SEQUENCE</scope>
</reference>